<organism evidence="7">
    <name type="scientific">Streptomyces sp. CMC78</name>
    <dbReference type="NCBI Taxonomy" id="3231512"/>
    <lineage>
        <taxon>Bacteria</taxon>
        <taxon>Bacillati</taxon>
        <taxon>Actinomycetota</taxon>
        <taxon>Actinomycetes</taxon>
        <taxon>Kitasatosporales</taxon>
        <taxon>Streptomycetaceae</taxon>
        <taxon>Streptomyces</taxon>
    </lineage>
</organism>
<evidence type="ECO:0000313" key="7">
    <source>
        <dbReference type="EMBL" id="BFP56943.1"/>
    </source>
</evidence>
<dbReference type="InterPro" id="IPR036736">
    <property type="entry name" value="ACP-like_sf"/>
</dbReference>
<evidence type="ECO:0000256" key="1">
    <source>
        <dbReference type="ARBA" id="ARBA00001957"/>
    </source>
</evidence>
<reference evidence="7" key="1">
    <citation type="submission" date="2024-07" db="EMBL/GenBank/DDBJ databases">
        <title>Complete genome sequences of cellulolytic bacteria, Kitasatospora sp. CMC57 and Streptomyces sp. CMC78, isolated from Japanese agricultural soil.</title>
        <authorList>
            <person name="Hashimoto T."/>
            <person name="Ito M."/>
            <person name="Iwamoto M."/>
            <person name="Fukahori D."/>
            <person name="Shoda T."/>
            <person name="Sakoda M."/>
            <person name="Morohoshi T."/>
            <person name="Mitsuboshi M."/>
            <person name="Nishizawa T."/>
        </authorList>
    </citation>
    <scope>NUCLEOTIDE SEQUENCE</scope>
    <source>
        <strain evidence="7">CMC78</strain>
    </source>
</reference>
<dbReference type="CDD" id="cd12117">
    <property type="entry name" value="A_NRPS_Srf_like"/>
    <property type="match status" value="1"/>
</dbReference>
<dbReference type="PANTHER" id="PTHR45527:SF1">
    <property type="entry name" value="FATTY ACID SYNTHASE"/>
    <property type="match status" value="1"/>
</dbReference>
<dbReference type="GO" id="GO:0072330">
    <property type="term" value="P:monocarboxylic acid biosynthetic process"/>
    <property type="evidence" value="ECO:0007669"/>
    <property type="project" value="UniProtKB-ARBA"/>
</dbReference>
<dbReference type="InterPro" id="IPR006162">
    <property type="entry name" value="Ppantetheine_attach_site"/>
</dbReference>
<evidence type="ECO:0000259" key="6">
    <source>
        <dbReference type="PROSITE" id="PS50075"/>
    </source>
</evidence>
<dbReference type="InterPro" id="IPR045851">
    <property type="entry name" value="AMP-bd_C_sf"/>
</dbReference>
<accession>A0AB33KY97</accession>
<evidence type="ECO:0000256" key="2">
    <source>
        <dbReference type="ARBA" id="ARBA00006432"/>
    </source>
</evidence>
<feature type="compositionally biased region" description="Low complexity" evidence="5">
    <location>
        <begin position="1"/>
        <end position="18"/>
    </location>
</feature>
<dbReference type="PANTHER" id="PTHR45527">
    <property type="entry name" value="NONRIBOSOMAL PEPTIDE SYNTHETASE"/>
    <property type="match status" value="1"/>
</dbReference>
<comment type="similarity">
    <text evidence="2">Belongs to the ATP-dependent AMP-binding enzyme family.</text>
</comment>
<keyword evidence="3" id="KW-0596">Phosphopantetheine</keyword>
<dbReference type="PROSITE" id="PS50075">
    <property type="entry name" value="CARRIER"/>
    <property type="match status" value="1"/>
</dbReference>
<feature type="region of interest" description="Disordered" evidence="5">
    <location>
        <begin position="1"/>
        <end position="22"/>
    </location>
</feature>
<dbReference type="Pfam" id="PF00501">
    <property type="entry name" value="AMP-binding"/>
    <property type="match status" value="1"/>
</dbReference>
<evidence type="ECO:0000256" key="4">
    <source>
        <dbReference type="ARBA" id="ARBA00022553"/>
    </source>
</evidence>
<dbReference type="SUPFAM" id="SSF47336">
    <property type="entry name" value="ACP-like"/>
    <property type="match status" value="1"/>
</dbReference>
<dbReference type="Pfam" id="PF13193">
    <property type="entry name" value="AMP-binding_C"/>
    <property type="match status" value="1"/>
</dbReference>
<evidence type="ECO:0000256" key="3">
    <source>
        <dbReference type="ARBA" id="ARBA00022450"/>
    </source>
</evidence>
<dbReference type="Gene3D" id="3.40.50.980">
    <property type="match status" value="2"/>
</dbReference>
<dbReference type="FunFam" id="1.10.1200.10:FF:000016">
    <property type="entry name" value="Non-ribosomal peptide synthase"/>
    <property type="match status" value="1"/>
</dbReference>
<dbReference type="KEGG" id="stcm:SCMC78_67500"/>
<feature type="domain" description="Carrier" evidence="6">
    <location>
        <begin position="707"/>
        <end position="780"/>
    </location>
</feature>
<dbReference type="InterPro" id="IPR000873">
    <property type="entry name" value="AMP-dep_synth/lig_dom"/>
</dbReference>
<dbReference type="GO" id="GO:0017000">
    <property type="term" value="P:antibiotic biosynthetic process"/>
    <property type="evidence" value="ECO:0007669"/>
    <property type="project" value="UniProtKB-ARBA"/>
</dbReference>
<keyword evidence="4" id="KW-0597">Phosphoprotein</keyword>
<comment type="cofactor">
    <cofactor evidence="1">
        <name>pantetheine 4'-phosphate</name>
        <dbReference type="ChEBI" id="CHEBI:47942"/>
    </cofactor>
</comment>
<dbReference type="AlphaFoldDB" id="A0AB33KY97"/>
<dbReference type="PROSITE" id="PS00455">
    <property type="entry name" value="AMP_BINDING"/>
    <property type="match status" value="1"/>
</dbReference>
<sequence length="780" mass="82377">MTAPDLAATAAPGTDGAPSTSGIEPQVVAAFVATLHRFTAEETVEVVCRTADADSRTVTACFADAPAFATLIDRVGQELAPDGPEGAEPAAVTSMAPVTSVAFGPEREGVVLVRDDGAAVPPHRWPYRVLATGPAGALPAADLDDALRVAAADGTREPGRPAAELGLTDDEQRWYALGTSAATPPPARCVHELVAEQATRSPRTVAVSQGDETLTYAELEARASALAHRMRARGVAEGDVVAVLQRRSPSIVVTLLAVLKAGAAYLAIDAQDTPARHARLIGESGARLVVTEHALRDRVPDGVRALDLDDGGTAPDAGPEEQRHGPTVPATLSAPARQSPDTLAYVGFTSGTTGEPRGVGVPHRAVARLVRDPNWIDIRDDDVFLQLAPIAFDASTLEIWAPLVNGCRLAMAPDGALDLDQLAAVLKREAVTVLWLTAGLFHRMAANRPDALEGVRHLVAGGDVILPGLLERLLESRPDLLFTNGYGPTENTTFTTCWTAPAGWSGETVPIGRPVTGTRVAVLDPALRPVPAGFWGELYASGDGLARGYVNSAAATAEHFLPDVFSGVPGARMYRTGDLARWSADGVLEFLGRADHQLKIQGYRVEPSHVEAELTRLPAVRDAVVVAQSDDAGGKRLLAYVVMTDEAGADPDVRLREQLRPTLPPYAVPWAIVVVGALPLKANGKVDRRALPSASRVPRNVGDAFVEPRDAAERRLAALWGEVLGVEPIGVEDDFFDLGGHSLLAAELLGTLKEGYGVEVPARVLYLQPTIAELARHLRD</sequence>
<dbReference type="SMART" id="SM00823">
    <property type="entry name" value="PKS_PP"/>
    <property type="match status" value="1"/>
</dbReference>
<dbReference type="InterPro" id="IPR009081">
    <property type="entry name" value="PP-bd_ACP"/>
</dbReference>
<dbReference type="GO" id="GO:0031177">
    <property type="term" value="F:phosphopantetheine binding"/>
    <property type="evidence" value="ECO:0007669"/>
    <property type="project" value="InterPro"/>
</dbReference>
<name>A0AB33KY97_9ACTN</name>
<dbReference type="GO" id="GO:0005737">
    <property type="term" value="C:cytoplasm"/>
    <property type="evidence" value="ECO:0007669"/>
    <property type="project" value="TreeGrafter"/>
</dbReference>
<protein>
    <submittedName>
        <fullName evidence="7">Non-ribosomal peptide synthetase</fullName>
    </submittedName>
</protein>
<dbReference type="InterPro" id="IPR010071">
    <property type="entry name" value="AA_adenyl_dom"/>
</dbReference>
<dbReference type="SUPFAM" id="SSF56801">
    <property type="entry name" value="Acetyl-CoA synthetase-like"/>
    <property type="match status" value="1"/>
</dbReference>
<feature type="region of interest" description="Disordered" evidence="5">
    <location>
        <begin position="304"/>
        <end position="336"/>
    </location>
</feature>
<dbReference type="Gene3D" id="1.10.1200.10">
    <property type="entry name" value="ACP-like"/>
    <property type="match status" value="1"/>
</dbReference>
<dbReference type="GO" id="GO:0044550">
    <property type="term" value="P:secondary metabolite biosynthetic process"/>
    <property type="evidence" value="ECO:0007669"/>
    <property type="project" value="TreeGrafter"/>
</dbReference>
<dbReference type="EMBL" id="AP035884">
    <property type="protein sequence ID" value="BFP56943.1"/>
    <property type="molecule type" value="Genomic_DNA"/>
</dbReference>
<dbReference type="Gene3D" id="2.30.38.10">
    <property type="entry name" value="Luciferase, Domain 3"/>
    <property type="match status" value="1"/>
</dbReference>
<dbReference type="InterPro" id="IPR020806">
    <property type="entry name" value="PKS_PP-bd"/>
</dbReference>
<dbReference type="Pfam" id="PF00550">
    <property type="entry name" value="PP-binding"/>
    <property type="match status" value="1"/>
</dbReference>
<dbReference type="NCBIfam" id="TIGR01733">
    <property type="entry name" value="AA-adenyl-dom"/>
    <property type="match status" value="1"/>
</dbReference>
<proteinExistence type="inferred from homology"/>
<dbReference type="RefSeq" id="WP_408054666.1">
    <property type="nucleotide sequence ID" value="NZ_AP035884.1"/>
</dbReference>
<dbReference type="PROSITE" id="PS00012">
    <property type="entry name" value="PHOSPHOPANTETHEINE"/>
    <property type="match status" value="1"/>
</dbReference>
<dbReference type="GO" id="GO:0043041">
    <property type="term" value="P:amino acid activation for nonribosomal peptide biosynthetic process"/>
    <property type="evidence" value="ECO:0007669"/>
    <property type="project" value="TreeGrafter"/>
</dbReference>
<evidence type="ECO:0000256" key="5">
    <source>
        <dbReference type="SAM" id="MobiDB-lite"/>
    </source>
</evidence>
<dbReference type="InterPro" id="IPR025110">
    <property type="entry name" value="AMP-bd_C"/>
</dbReference>
<dbReference type="InterPro" id="IPR020845">
    <property type="entry name" value="AMP-binding_CS"/>
</dbReference>
<dbReference type="Gene3D" id="3.30.300.30">
    <property type="match status" value="1"/>
</dbReference>
<gene>
    <name evidence="7" type="ORF">SCMC78_67500</name>
</gene>